<name>A0A1I7WKT0_HETBA</name>
<organism evidence="1 2">
    <name type="scientific">Heterorhabditis bacteriophora</name>
    <name type="common">Entomopathogenic nematode worm</name>
    <dbReference type="NCBI Taxonomy" id="37862"/>
    <lineage>
        <taxon>Eukaryota</taxon>
        <taxon>Metazoa</taxon>
        <taxon>Ecdysozoa</taxon>
        <taxon>Nematoda</taxon>
        <taxon>Chromadorea</taxon>
        <taxon>Rhabditida</taxon>
        <taxon>Rhabditina</taxon>
        <taxon>Rhabditomorpha</taxon>
        <taxon>Strongyloidea</taxon>
        <taxon>Heterorhabditidae</taxon>
        <taxon>Heterorhabditis</taxon>
    </lineage>
</organism>
<dbReference type="WBParaSite" id="Hba_05583">
    <property type="protein sequence ID" value="Hba_05583"/>
    <property type="gene ID" value="Hba_05583"/>
</dbReference>
<dbReference type="Proteomes" id="UP000095283">
    <property type="component" value="Unplaced"/>
</dbReference>
<proteinExistence type="predicted"/>
<sequence length="120" mass="14024">MGFITLKFTTTLNTVFPPGTAKQRTSSFHECIYIYIRRWPCPGDQRHNIHFDACITKHVNSLKLAIMIYLNSKFLANEIIFAIFITNRTFIKTSIYNNKVNYEFTTDLLYPSNQLSQNHP</sequence>
<evidence type="ECO:0000313" key="2">
    <source>
        <dbReference type="WBParaSite" id="Hba_05583"/>
    </source>
</evidence>
<evidence type="ECO:0000313" key="1">
    <source>
        <dbReference type="Proteomes" id="UP000095283"/>
    </source>
</evidence>
<dbReference type="AlphaFoldDB" id="A0A1I7WKT0"/>
<keyword evidence="1" id="KW-1185">Reference proteome</keyword>
<protein>
    <submittedName>
        <fullName evidence="2">Uncharacterized protein</fullName>
    </submittedName>
</protein>
<accession>A0A1I7WKT0</accession>
<reference evidence="2" key="1">
    <citation type="submission" date="2016-11" db="UniProtKB">
        <authorList>
            <consortium name="WormBaseParasite"/>
        </authorList>
    </citation>
    <scope>IDENTIFICATION</scope>
</reference>